<dbReference type="PANTHER" id="PTHR41391:SF1">
    <property type="entry name" value="RESTRICTION OF TELOMERE CAPPING PROTEIN 4"/>
    <property type="match status" value="1"/>
</dbReference>
<evidence type="ECO:0000256" key="2">
    <source>
        <dbReference type="ARBA" id="ARBA00004123"/>
    </source>
</evidence>
<feature type="region of interest" description="Disordered" evidence="8">
    <location>
        <begin position="712"/>
        <end position="990"/>
    </location>
</feature>
<evidence type="ECO:0000256" key="8">
    <source>
        <dbReference type="SAM" id="MobiDB-lite"/>
    </source>
</evidence>
<feature type="compositionally biased region" description="Basic residues" evidence="8">
    <location>
        <begin position="871"/>
        <end position="883"/>
    </location>
</feature>
<comment type="caution">
    <text evidence="10">The sequence shown here is derived from an EMBL/GenBank/DDBJ whole genome shotgun (WGS) entry which is preliminary data.</text>
</comment>
<dbReference type="AlphaFoldDB" id="A0AAD7ISA1"/>
<dbReference type="GO" id="GO:0005737">
    <property type="term" value="C:cytoplasm"/>
    <property type="evidence" value="ECO:0007669"/>
    <property type="project" value="UniProtKB-SubCell"/>
</dbReference>
<keyword evidence="6" id="KW-0963">Cytoplasm</keyword>
<feature type="region of interest" description="Disordered" evidence="8">
    <location>
        <begin position="1001"/>
        <end position="1020"/>
    </location>
</feature>
<feature type="compositionally biased region" description="Basic and acidic residues" evidence="8">
    <location>
        <begin position="66"/>
        <end position="80"/>
    </location>
</feature>
<comment type="similarity">
    <text evidence="4">Belongs to the RTC4 family.</text>
</comment>
<evidence type="ECO:0000256" key="4">
    <source>
        <dbReference type="ARBA" id="ARBA00009461"/>
    </source>
</evidence>
<accession>A0AAD7ISA1</accession>
<feature type="compositionally biased region" description="Acidic residues" evidence="8">
    <location>
        <begin position="712"/>
        <end position="721"/>
    </location>
</feature>
<dbReference type="Pfam" id="PF14474">
    <property type="entry name" value="RTC4"/>
    <property type="match status" value="1"/>
</dbReference>
<feature type="compositionally biased region" description="Low complexity" evidence="8">
    <location>
        <begin position="179"/>
        <end position="194"/>
    </location>
</feature>
<feature type="compositionally biased region" description="Low complexity" evidence="8">
    <location>
        <begin position="310"/>
        <end position="327"/>
    </location>
</feature>
<feature type="compositionally biased region" description="Basic and acidic residues" evidence="8">
    <location>
        <begin position="726"/>
        <end position="742"/>
    </location>
</feature>
<feature type="compositionally biased region" description="Basic and acidic residues" evidence="8">
    <location>
        <begin position="806"/>
        <end position="816"/>
    </location>
</feature>
<proteinExistence type="inferred from homology"/>
<evidence type="ECO:0000256" key="6">
    <source>
        <dbReference type="ARBA" id="ARBA00022490"/>
    </source>
</evidence>
<evidence type="ECO:0000256" key="5">
    <source>
        <dbReference type="ARBA" id="ARBA00015162"/>
    </source>
</evidence>
<dbReference type="PANTHER" id="PTHR41391">
    <property type="entry name" value="RESTRICTION OF TELOMERE CAPPING PROTEIN 4"/>
    <property type="match status" value="1"/>
</dbReference>
<sequence length="1053" mass="115407">MEGARYPKLLDHRPGSQLAMGKGIVGEDLGSSFGAMKTMVNLDSDDELDLLPRSSQPGGATSRPPIPEKREKRDTDEVIKTLKFNKNKKPDDTPTSKENTRRVAENTQRVTAHKDAILLARKNAAASSSTRPLRDNAAGRNRSPDSRAVARHDEEKARPAPDAKPPRPKPRPRVPPTPATKRTSSVMSISDSPSVKGKKPENARSPVADAKPPRPKPRPRVLPTPQAKPALKRTSSVVSIPDSPNVKGKKPEIAGFPGLSPLADSKGKGREMDASEKKKGRLIAGFGNREVDRKGKGKQETTQEYPQEGLSPFSSPVKSLSSFLPSPLGTPNHKEKLSNNGFPAPSPLRPEKSARPRRKERPREEFPMNTQDFAGISSPVKRRSLGSDSDDERDRKRYKSQPVVVSREDYEEEDSELLFISPGTDPKTLCPYCDTPLPAQPTPLLTRLLEQTFNKSYRDARPSNPLGRKAPMGVFVTVCQRHRFESETLPEAEARGWPKFIDWAGLTGRVLAMKAALADIIADPGDPIVYGNDDGEGEEQPKVGSQSGKKGPRMRCLFWKDLVKELKTKGSKGVKGVQGQFANFEKTQPGYYGELGSVIIHQTLYDMFPLTDINPTLVDPLTPNEFVQRILVPEVGMRLVIEDMELDVEGRTDKKRAVAVLRDSASYGVAMFPEDGGDWAGVSGKNRVDDEAMGVADLMVMERARKRRKELEIEEREEDEAWQAQQEREEAEKQRAKAEVAKEKRRARREAREKEAEAEPVVVDLTTRPRPRPVPKSKIKATVAADMGSGMDTASGMDTDSSSDPRPSRNHSDRDMVAISSSESSPDVEAVATPRPRSLRPKKVESVAQTSDADDSDFPLEVAAAATDRSKRAKAKPKPKPKSSKPTTESTEPEVEGDAGARISPRPRSPSASLTSGKRSTRGRSVVDLCSSSEGGSGVDNANPKPRKADSRLAPRRKPRRSIEQLPASSDEDDAQATPRATVGYGVASSSNFRPLDAARRRAPAVKGVSKPMPSSPDRWSYSMTVEVDIASDGSHSWLLDDVSQKRAEIIQP</sequence>
<dbReference type="InterPro" id="IPR039024">
    <property type="entry name" value="RTC4"/>
</dbReference>
<feature type="region of interest" description="Disordered" evidence="8">
    <location>
        <begin position="44"/>
        <end position="409"/>
    </location>
</feature>
<gene>
    <name evidence="10" type="ORF">B0H16DRAFT_1375228</name>
</gene>
<evidence type="ECO:0000259" key="9">
    <source>
        <dbReference type="SMART" id="SM01312"/>
    </source>
</evidence>
<dbReference type="SMART" id="SM01312">
    <property type="entry name" value="RTC4"/>
    <property type="match status" value="1"/>
</dbReference>
<feature type="compositionally biased region" description="Basic and acidic residues" evidence="8">
    <location>
        <begin position="142"/>
        <end position="165"/>
    </location>
</feature>
<name>A0AAD7ISA1_9AGAR</name>
<feature type="compositionally biased region" description="Basic and acidic residues" evidence="8">
    <location>
        <begin position="265"/>
        <end position="277"/>
    </location>
</feature>
<feature type="compositionally biased region" description="Basic residues" evidence="8">
    <location>
        <begin position="769"/>
        <end position="779"/>
    </location>
</feature>
<dbReference type="EMBL" id="JARKIB010000075">
    <property type="protein sequence ID" value="KAJ7747763.1"/>
    <property type="molecule type" value="Genomic_DNA"/>
</dbReference>
<evidence type="ECO:0000313" key="11">
    <source>
        <dbReference type="Proteomes" id="UP001215598"/>
    </source>
</evidence>
<feature type="compositionally biased region" description="Low complexity" evidence="8">
    <location>
        <begin position="900"/>
        <end position="913"/>
    </location>
</feature>
<evidence type="ECO:0000256" key="3">
    <source>
        <dbReference type="ARBA" id="ARBA00004496"/>
    </source>
</evidence>
<keyword evidence="11" id="KW-1185">Reference proteome</keyword>
<protein>
    <recommendedName>
        <fullName evidence="5">Restriction of telomere capping protein 4</fullName>
    </recommendedName>
</protein>
<reference evidence="10" key="1">
    <citation type="submission" date="2023-03" db="EMBL/GenBank/DDBJ databases">
        <title>Massive genome expansion in bonnet fungi (Mycena s.s.) driven by repeated elements and novel gene families across ecological guilds.</title>
        <authorList>
            <consortium name="Lawrence Berkeley National Laboratory"/>
            <person name="Harder C.B."/>
            <person name="Miyauchi S."/>
            <person name="Viragh M."/>
            <person name="Kuo A."/>
            <person name="Thoen E."/>
            <person name="Andreopoulos B."/>
            <person name="Lu D."/>
            <person name="Skrede I."/>
            <person name="Drula E."/>
            <person name="Henrissat B."/>
            <person name="Morin E."/>
            <person name="Kohler A."/>
            <person name="Barry K."/>
            <person name="LaButti K."/>
            <person name="Morin E."/>
            <person name="Salamov A."/>
            <person name="Lipzen A."/>
            <person name="Mereny Z."/>
            <person name="Hegedus B."/>
            <person name="Baldrian P."/>
            <person name="Stursova M."/>
            <person name="Weitz H."/>
            <person name="Taylor A."/>
            <person name="Grigoriev I.V."/>
            <person name="Nagy L.G."/>
            <person name="Martin F."/>
            <person name="Kauserud H."/>
        </authorList>
    </citation>
    <scope>NUCLEOTIDE SEQUENCE</scope>
    <source>
        <strain evidence="10">CBHHK182m</strain>
    </source>
</reference>
<comment type="function">
    <text evidence="1">May be involved in a process influencing telomere capping.</text>
</comment>
<feature type="domain" description="Restriction of telomere capping protein 4 C-terminal" evidence="9">
    <location>
        <begin position="520"/>
        <end position="674"/>
    </location>
</feature>
<evidence type="ECO:0000313" key="10">
    <source>
        <dbReference type="EMBL" id="KAJ7747763.1"/>
    </source>
</evidence>
<keyword evidence="7" id="KW-0539">Nucleus</keyword>
<dbReference type="Proteomes" id="UP001215598">
    <property type="component" value="Unassembled WGS sequence"/>
</dbReference>
<feature type="region of interest" description="Disordered" evidence="8">
    <location>
        <begin position="529"/>
        <end position="551"/>
    </location>
</feature>
<dbReference type="GO" id="GO:0005634">
    <property type="term" value="C:nucleus"/>
    <property type="evidence" value="ECO:0007669"/>
    <property type="project" value="UniProtKB-SubCell"/>
</dbReference>
<organism evidence="10 11">
    <name type="scientific">Mycena metata</name>
    <dbReference type="NCBI Taxonomy" id="1033252"/>
    <lineage>
        <taxon>Eukaryota</taxon>
        <taxon>Fungi</taxon>
        <taxon>Dikarya</taxon>
        <taxon>Basidiomycota</taxon>
        <taxon>Agaricomycotina</taxon>
        <taxon>Agaricomycetes</taxon>
        <taxon>Agaricomycetidae</taxon>
        <taxon>Agaricales</taxon>
        <taxon>Marasmiineae</taxon>
        <taxon>Mycenaceae</taxon>
        <taxon>Mycena</taxon>
    </lineage>
</organism>
<dbReference type="InterPro" id="IPR028094">
    <property type="entry name" value="RTC4_C"/>
</dbReference>
<feature type="compositionally biased region" description="Basic and acidic residues" evidence="8">
    <location>
        <begin position="289"/>
        <end position="301"/>
    </location>
</feature>
<comment type="subcellular location">
    <subcellularLocation>
        <location evidence="3">Cytoplasm</location>
    </subcellularLocation>
    <subcellularLocation>
        <location evidence="2">Nucleus</location>
    </subcellularLocation>
</comment>
<evidence type="ECO:0000256" key="7">
    <source>
        <dbReference type="ARBA" id="ARBA00023242"/>
    </source>
</evidence>
<feature type="compositionally biased region" description="Basic and acidic residues" evidence="8">
    <location>
        <begin position="88"/>
        <end position="104"/>
    </location>
</feature>
<evidence type="ECO:0000256" key="1">
    <source>
        <dbReference type="ARBA" id="ARBA00002738"/>
    </source>
</evidence>